<dbReference type="Gene3D" id="1.25.40.10">
    <property type="entry name" value="Tetratricopeptide repeat domain"/>
    <property type="match status" value="1"/>
</dbReference>
<dbReference type="AlphaFoldDB" id="A0A7V2T2M5"/>
<evidence type="ECO:0000256" key="5">
    <source>
        <dbReference type="ARBA" id="ARBA00023136"/>
    </source>
</evidence>
<dbReference type="GO" id="GO:0005886">
    <property type="term" value="C:plasma membrane"/>
    <property type="evidence" value="ECO:0007669"/>
    <property type="project" value="UniProtKB-SubCell"/>
</dbReference>
<keyword evidence="5" id="KW-0472">Membrane</keyword>
<evidence type="ECO:0000256" key="4">
    <source>
        <dbReference type="ARBA" id="ARBA00022989"/>
    </source>
</evidence>
<evidence type="ECO:0000259" key="9">
    <source>
        <dbReference type="Pfam" id="PF09976"/>
    </source>
</evidence>
<dbReference type="InterPro" id="IPR011990">
    <property type="entry name" value="TPR-like_helical_dom_sf"/>
</dbReference>
<evidence type="ECO:0000313" key="10">
    <source>
        <dbReference type="EMBL" id="HFC92433.1"/>
    </source>
</evidence>
<dbReference type="InterPro" id="IPR018704">
    <property type="entry name" value="SecYEG/CpoB_TPR"/>
</dbReference>
<reference evidence="10" key="1">
    <citation type="journal article" date="2020" name="mSystems">
        <title>Genome- and Community-Level Interaction Insights into Carbon Utilization and Element Cycling Functions of Hydrothermarchaeota in Hydrothermal Sediment.</title>
        <authorList>
            <person name="Zhou Z."/>
            <person name="Liu Y."/>
            <person name="Xu W."/>
            <person name="Pan J."/>
            <person name="Luo Z.H."/>
            <person name="Li M."/>
        </authorList>
    </citation>
    <scope>NUCLEOTIDE SEQUENCE [LARGE SCALE GENOMIC DNA]</scope>
    <source>
        <strain evidence="10">HyVt-493</strain>
    </source>
</reference>
<organism evidence="10">
    <name type="scientific">Leucothrix mucor</name>
    <dbReference type="NCBI Taxonomy" id="45248"/>
    <lineage>
        <taxon>Bacteria</taxon>
        <taxon>Pseudomonadati</taxon>
        <taxon>Pseudomonadota</taxon>
        <taxon>Gammaproteobacteria</taxon>
        <taxon>Thiotrichales</taxon>
        <taxon>Thiotrichaceae</taxon>
        <taxon>Leucothrix</taxon>
    </lineage>
</organism>
<evidence type="ECO:0000256" key="1">
    <source>
        <dbReference type="ARBA" id="ARBA00004401"/>
    </source>
</evidence>
<evidence type="ECO:0000256" key="7">
    <source>
        <dbReference type="ARBA" id="ARBA00024197"/>
    </source>
</evidence>
<evidence type="ECO:0000256" key="8">
    <source>
        <dbReference type="ARBA" id="ARBA00024235"/>
    </source>
</evidence>
<gene>
    <name evidence="10" type="ORF">ENJ51_06440</name>
</gene>
<comment type="caution">
    <text evidence="10">The sequence shown here is derived from an EMBL/GenBank/DDBJ whole genome shotgun (WGS) entry which is preliminary data.</text>
</comment>
<evidence type="ECO:0000256" key="2">
    <source>
        <dbReference type="ARBA" id="ARBA00022475"/>
    </source>
</evidence>
<keyword evidence="4" id="KW-1133">Transmembrane helix</keyword>
<sequence>MADLMTGLKTDEEKAEEIKLWWKENGNSILAGVALAVAGVFGWQQWQAYKVSQSEEASGLFSQITNGTAIDRAGTIKKLENDYSATPYAAFASMEKAKTAKDNKVAIEALRAAAESKQINVARIAKLRLSRALIADGQLNKAASLLKEKFPSAYTSLLEELKGDLHLAKKEIDQARQSYDRAILSAGRDSVEFLKMKRNNLGEGA</sequence>
<keyword evidence="3" id="KW-0812">Transmembrane</keyword>
<dbReference type="GO" id="GO:0044877">
    <property type="term" value="F:protein-containing complex binding"/>
    <property type="evidence" value="ECO:0007669"/>
    <property type="project" value="InterPro"/>
</dbReference>
<dbReference type="PANTHER" id="PTHR38035:SF1">
    <property type="entry name" value="ANCILLARY SECYEG TRANSLOCON SUBUNIT"/>
    <property type="match status" value="1"/>
</dbReference>
<dbReference type="Proteomes" id="UP000885750">
    <property type="component" value="Unassembled WGS sequence"/>
</dbReference>
<dbReference type="PANTHER" id="PTHR38035">
    <property type="entry name" value="UPF0070 PROTEIN YFGM"/>
    <property type="match status" value="1"/>
</dbReference>
<comment type="similarity">
    <text evidence="7">Belongs to the YfgM family.</text>
</comment>
<keyword evidence="2" id="KW-1003">Cell membrane</keyword>
<evidence type="ECO:0000256" key="3">
    <source>
        <dbReference type="ARBA" id="ARBA00022692"/>
    </source>
</evidence>
<dbReference type="Pfam" id="PF09976">
    <property type="entry name" value="TPR_21"/>
    <property type="match status" value="1"/>
</dbReference>
<dbReference type="PIRSF" id="PIRSF006170">
    <property type="entry name" value="YfgM"/>
    <property type="match status" value="1"/>
</dbReference>
<keyword evidence="6" id="KW-0143">Chaperone</keyword>
<feature type="domain" description="Ancillary SecYEG translocon subunit/Cell division coordinator CpoB TPR" evidence="9">
    <location>
        <begin position="19"/>
        <end position="202"/>
    </location>
</feature>
<dbReference type="InterPro" id="IPR026039">
    <property type="entry name" value="YfgM"/>
</dbReference>
<dbReference type="EMBL" id="DRMS01000241">
    <property type="protein sequence ID" value="HFC92433.1"/>
    <property type="molecule type" value="Genomic_DNA"/>
</dbReference>
<evidence type="ECO:0000256" key="6">
    <source>
        <dbReference type="ARBA" id="ARBA00023186"/>
    </source>
</evidence>
<comment type="subcellular location">
    <subcellularLocation>
        <location evidence="1">Cell membrane</location>
        <topology evidence="1">Single-pass type II membrane protein</topology>
    </subcellularLocation>
</comment>
<name>A0A7V2T2M5_LEUMU</name>
<proteinExistence type="inferred from homology"/>
<protein>
    <recommendedName>
        <fullName evidence="8">Ancillary SecYEG translocon subunit</fullName>
    </recommendedName>
</protein>
<accession>A0A7V2T2M5</accession>